<protein>
    <recommendedName>
        <fullName evidence="5 6">Dephospho-CoA kinase</fullName>
        <ecNumber evidence="5 6">2.7.1.24</ecNumber>
    </recommendedName>
    <alternativeName>
        <fullName evidence="5">Dephosphocoenzyme A kinase</fullName>
    </alternativeName>
</protein>
<dbReference type="FunFam" id="3.40.50.300:FF:000485">
    <property type="entry name" value="Dephospho-CoA kinase CAB5"/>
    <property type="match status" value="1"/>
</dbReference>
<evidence type="ECO:0000313" key="8">
    <source>
        <dbReference type="Proteomes" id="UP000282892"/>
    </source>
</evidence>
<evidence type="ECO:0000256" key="4">
    <source>
        <dbReference type="ARBA" id="ARBA00022993"/>
    </source>
</evidence>
<dbReference type="Proteomes" id="UP000282892">
    <property type="component" value="Chromosome"/>
</dbReference>
<keyword evidence="5 7" id="KW-0418">Kinase</keyword>
<proteinExistence type="inferred from homology"/>
<comment type="subcellular location">
    <subcellularLocation>
        <location evidence="5">Cytoplasm</location>
    </subcellularLocation>
</comment>
<dbReference type="RefSeq" id="WP_066386037.1">
    <property type="nucleotide sequence ID" value="NZ_CP022572.1"/>
</dbReference>
<organism evidence="7 8">
    <name type="scientific">Neobacillus mesonae</name>
    <dbReference type="NCBI Taxonomy" id="1193713"/>
    <lineage>
        <taxon>Bacteria</taxon>
        <taxon>Bacillati</taxon>
        <taxon>Bacillota</taxon>
        <taxon>Bacilli</taxon>
        <taxon>Bacillales</taxon>
        <taxon>Bacillaceae</taxon>
        <taxon>Neobacillus</taxon>
    </lineage>
</organism>
<comment type="similarity">
    <text evidence="1 5">Belongs to the CoaE family.</text>
</comment>
<evidence type="ECO:0000256" key="3">
    <source>
        <dbReference type="ARBA" id="ARBA00022840"/>
    </source>
</evidence>
<evidence type="ECO:0000256" key="6">
    <source>
        <dbReference type="NCBIfam" id="TIGR00152"/>
    </source>
</evidence>
<dbReference type="Gene3D" id="3.40.50.300">
    <property type="entry name" value="P-loop containing nucleotide triphosphate hydrolases"/>
    <property type="match status" value="1"/>
</dbReference>
<dbReference type="KEGG" id="nmk:CHR53_21190"/>
<dbReference type="PROSITE" id="PS51219">
    <property type="entry name" value="DPCK"/>
    <property type="match status" value="1"/>
</dbReference>
<dbReference type="SUPFAM" id="SSF52540">
    <property type="entry name" value="P-loop containing nucleoside triphosphate hydrolases"/>
    <property type="match status" value="1"/>
</dbReference>
<evidence type="ECO:0000313" key="7">
    <source>
        <dbReference type="EMBL" id="AZU63582.1"/>
    </source>
</evidence>
<dbReference type="Pfam" id="PF01121">
    <property type="entry name" value="CoaE"/>
    <property type="match status" value="1"/>
</dbReference>
<dbReference type="UniPathway" id="UPA00241">
    <property type="reaction ID" value="UER00356"/>
</dbReference>
<dbReference type="PANTHER" id="PTHR10695:SF46">
    <property type="entry name" value="BIFUNCTIONAL COENZYME A SYNTHASE-RELATED"/>
    <property type="match status" value="1"/>
</dbReference>
<reference evidence="7 8" key="1">
    <citation type="submission" date="2017-07" db="EMBL/GenBank/DDBJ databases">
        <title>The complete genome sequence of Bacillus mesonae strain H20-5, an efficient strain improving plant abiotic stress resistance.</title>
        <authorList>
            <person name="Kim S.Y."/>
            <person name="Song H."/>
            <person name="Sang M.K."/>
            <person name="Weon H.-Y."/>
            <person name="Song J."/>
        </authorList>
    </citation>
    <scope>NUCLEOTIDE SEQUENCE [LARGE SCALE GENOMIC DNA]</scope>
    <source>
        <strain evidence="7 8">H20-5</strain>
    </source>
</reference>
<evidence type="ECO:0000256" key="2">
    <source>
        <dbReference type="ARBA" id="ARBA00022741"/>
    </source>
</evidence>
<feature type="binding site" evidence="5">
    <location>
        <begin position="12"/>
        <end position="17"/>
    </location>
    <ligand>
        <name>ATP</name>
        <dbReference type="ChEBI" id="CHEBI:30616"/>
    </ligand>
</feature>
<dbReference type="InterPro" id="IPR001977">
    <property type="entry name" value="Depp_CoAkinase"/>
</dbReference>
<dbReference type="GO" id="GO:0015937">
    <property type="term" value="P:coenzyme A biosynthetic process"/>
    <property type="evidence" value="ECO:0007669"/>
    <property type="project" value="UniProtKB-UniRule"/>
</dbReference>
<keyword evidence="5" id="KW-0963">Cytoplasm</keyword>
<keyword evidence="2 5" id="KW-0547">Nucleotide-binding</keyword>
<keyword evidence="3 5" id="KW-0067">ATP-binding</keyword>
<dbReference type="InterPro" id="IPR027417">
    <property type="entry name" value="P-loop_NTPase"/>
</dbReference>
<keyword evidence="4 5" id="KW-0173">Coenzyme A biosynthesis</keyword>
<dbReference type="EC" id="2.7.1.24" evidence="5 6"/>
<dbReference type="GO" id="GO:0004140">
    <property type="term" value="F:dephospho-CoA kinase activity"/>
    <property type="evidence" value="ECO:0007669"/>
    <property type="project" value="UniProtKB-UniRule"/>
</dbReference>
<gene>
    <name evidence="5" type="primary">coaE</name>
    <name evidence="7" type="ORF">CHR53_21190</name>
</gene>
<keyword evidence="5" id="KW-0808">Transferase</keyword>
<comment type="catalytic activity">
    <reaction evidence="5">
        <text>3'-dephospho-CoA + ATP = ADP + CoA + H(+)</text>
        <dbReference type="Rhea" id="RHEA:18245"/>
        <dbReference type="ChEBI" id="CHEBI:15378"/>
        <dbReference type="ChEBI" id="CHEBI:30616"/>
        <dbReference type="ChEBI" id="CHEBI:57287"/>
        <dbReference type="ChEBI" id="CHEBI:57328"/>
        <dbReference type="ChEBI" id="CHEBI:456216"/>
        <dbReference type="EC" id="2.7.1.24"/>
    </reaction>
</comment>
<dbReference type="PANTHER" id="PTHR10695">
    <property type="entry name" value="DEPHOSPHO-COA KINASE-RELATED"/>
    <property type="match status" value="1"/>
</dbReference>
<dbReference type="AlphaFoldDB" id="A0A3T0I2M4"/>
<comment type="function">
    <text evidence="5">Catalyzes the phosphorylation of the 3'-hydroxyl group of dephosphocoenzyme A to form coenzyme A.</text>
</comment>
<evidence type="ECO:0000256" key="5">
    <source>
        <dbReference type="HAMAP-Rule" id="MF_00376"/>
    </source>
</evidence>
<name>A0A3T0I2M4_9BACI</name>
<dbReference type="OrthoDB" id="9812943at2"/>
<keyword evidence="8" id="KW-1185">Reference proteome</keyword>
<comment type="pathway">
    <text evidence="5">Cofactor biosynthesis; coenzyme A biosynthesis; CoA from (R)-pantothenate: step 5/5.</text>
</comment>
<sequence>MTLIVGLTGGIASGKSTVSNMLKEMKITVIDADVEARLAVQNGEPAYIKIVAEFGREILLPNGEIDRPKLGSIIFHQEEKRQLLNQIVHPEVRRQMNEKIDQAKNANEEVIVLDIPLLFESKLTFMVEKTILVYVDEETQLKRLMERNNLSPADAKARIDSQMPLSEKVSLADAIIDNNGTIEETKNQLMKTLAEWGIQ</sequence>
<dbReference type="GO" id="GO:0005524">
    <property type="term" value="F:ATP binding"/>
    <property type="evidence" value="ECO:0007669"/>
    <property type="project" value="UniProtKB-UniRule"/>
</dbReference>
<dbReference type="NCBIfam" id="TIGR00152">
    <property type="entry name" value="dephospho-CoA kinase"/>
    <property type="match status" value="1"/>
</dbReference>
<evidence type="ECO:0000256" key="1">
    <source>
        <dbReference type="ARBA" id="ARBA00009018"/>
    </source>
</evidence>
<dbReference type="STRING" id="1193713.GCA_001636315_01118"/>
<dbReference type="EMBL" id="CP022572">
    <property type="protein sequence ID" value="AZU63582.1"/>
    <property type="molecule type" value="Genomic_DNA"/>
</dbReference>
<dbReference type="HAMAP" id="MF_00376">
    <property type="entry name" value="Dephospho_CoA_kinase"/>
    <property type="match status" value="1"/>
</dbReference>
<dbReference type="CDD" id="cd02022">
    <property type="entry name" value="DPCK"/>
    <property type="match status" value="1"/>
</dbReference>
<accession>A0A3T0I2M4</accession>
<dbReference type="GO" id="GO:0005737">
    <property type="term" value="C:cytoplasm"/>
    <property type="evidence" value="ECO:0007669"/>
    <property type="project" value="UniProtKB-SubCell"/>
</dbReference>